<keyword evidence="2" id="KW-1185">Reference proteome</keyword>
<evidence type="ECO:0000313" key="1">
    <source>
        <dbReference type="EMBL" id="MCD9646450.1"/>
    </source>
</evidence>
<protein>
    <submittedName>
        <fullName evidence="1">Uncharacterized protein</fullName>
    </submittedName>
</protein>
<evidence type="ECO:0000313" key="2">
    <source>
        <dbReference type="Proteomes" id="UP000823775"/>
    </source>
</evidence>
<name>A0ABS8VJW9_DATST</name>
<gene>
    <name evidence="1" type="ORF">HAX54_036272</name>
</gene>
<dbReference type="EMBL" id="JACEIK010004799">
    <property type="protein sequence ID" value="MCD9646450.1"/>
    <property type="molecule type" value="Genomic_DNA"/>
</dbReference>
<accession>A0ABS8VJW9</accession>
<proteinExistence type="predicted"/>
<comment type="caution">
    <text evidence="1">The sequence shown here is derived from an EMBL/GenBank/DDBJ whole genome shotgun (WGS) entry which is preliminary data.</text>
</comment>
<sequence>MKTSVLARRHVIANATDMSWNDDTLVQRDTSNNQEIDNTTFMGPSPSRPSPLLKLAHDVMISGLAPINLEPSDGLYVTLRKFLTCRWPIRILVKSFRMPYV</sequence>
<dbReference type="Proteomes" id="UP000823775">
    <property type="component" value="Unassembled WGS sequence"/>
</dbReference>
<organism evidence="1 2">
    <name type="scientific">Datura stramonium</name>
    <name type="common">Jimsonweed</name>
    <name type="synonym">Common thornapple</name>
    <dbReference type="NCBI Taxonomy" id="4076"/>
    <lineage>
        <taxon>Eukaryota</taxon>
        <taxon>Viridiplantae</taxon>
        <taxon>Streptophyta</taxon>
        <taxon>Embryophyta</taxon>
        <taxon>Tracheophyta</taxon>
        <taxon>Spermatophyta</taxon>
        <taxon>Magnoliopsida</taxon>
        <taxon>eudicotyledons</taxon>
        <taxon>Gunneridae</taxon>
        <taxon>Pentapetalae</taxon>
        <taxon>asterids</taxon>
        <taxon>lamiids</taxon>
        <taxon>Solanales</taxon>
        <taxon>Solanaceae</taxon>
        <taxon>Solanoideae</taxon>
        <taxon>Datureae</taxon>
        <taxon>Datura</taxon>
    </lineage>
</organism>
<reference evidence="1 2" key="1">
    <citation type="journal article" date="2021" name="BMC Genomics">
        <title>Datura genome reveals duplications of psychoactive alkaloid biosynthetic genes and high mutation rate following tissue culture.</title>
        <authorList>
            <person name="Rajewski A."/>
            <person name="Carter-House D."/>
            <person name="Stajich J."/>
            <person name="Litt A."/>
        </authorList>
    </citation>
    <scope>NUCLEOTIDE SEQUENCE [LARGE SCALE GENOMIC DNA]</scope>
    <source>
        <strain evidence="1">AR-01</strain>
    </source>
</reference>